<comment type="subcellular location">
    <subcellularLocation>
        <location evidence="1">Cell outer membrane</location>
        <topology evidence="1">Multi-pass membrane protein</topology>
    </subcellularLocation>
</comment>
<dbReference type="InterPro" id="IPR023997">
    <property type="entry name" value="TonB-dep_OMP_SusC/RagA_CS"/>
</dbReference>
<dbReference type="SMART" id="SM00965">
    <property type="entry name" value="STN"/>
    <property type="match status" value="1"/>
</dbReference>
<dbReference type="InterPro" id="IPR036942">
    <property type="entry name" value="Beta-barrel_TonB_sf"/>
</dbReference>
<keyword evidence="7" id="KW-0472">Membrane</keyword>
<dbReference type="InterPro" id="IPR023996">
    <property type="entry name" value="TonB-dep_OMP_SusC/RagA"/>
</dbReference>
<keyword evidence="3" id="KW-0410">Iron transport</keyword>
<proteinExistence type="predicted"/>
<keyword evidence="4" id="KW-0812">Transmembrane</keyword>
<keyword evidence="5" id="KW-0408">Iron</keyword>
<dbReference type="InterPro" id="IPR011662">
    <property type="entry name" value="Secretin/TonB_short_N"/>
</dbReference>
<dbReference type="Pfam" id="PF07660">
    <property type="entry name" value="STN"/>
    <property type="match status" value="1"/>
</dbReference>
<keyword evidence="8" id="KW-0998">Cell outer membrane</keyword>
<keyword evidence="3" id="KW-0406">Ion transport</keyword>
<dbReference type="NCBIfam" id="TIGR04056">
    <property type="entry name" value="OMP_RagA_SusC"/>
    <property type="match status" value="1"/>
</dbReference>
<evidence type="ECO:0000259" key="9">
    <source>
        <dbReference type="SMART" id="SM00965"/>
    </source>
</evidence>
<keyword evidence="2" id="KW-0813">Transport</keyword>
<dbReference type="PROSITE" id="PS52016">
    <property type="entry name" value="TONB_DEPENDENT_REC_3"/>
    <property type="match status" value="1"/>
</dbReference>
<protein>
    <submittedName>
        <fullName evidence="10">Outer membrane TonB-dependent transporter, utilization system for glycans and polysaccharides (PUL), SusC family</fullName>
    </submittedName>
</protein>
<dbReference type="Pfam" id="PF00593">
    <property type="entry name" value="TonB_dep_Rec_b-barrel"/>
    <property type="match status" value="1"/>
</dbReference>
<dbReference type="Pfam" id="PF13715">
    <property type="entry name" value="CarbopepD_reg_2"/>
    <property type="match status" value="1"/>
</dbReference>
<evidence type="ECO:0000256" key="3">
    <source>
        <dbReference type="ARBA" id="ARBA00022496"/>
    </source>
</evidence>
<dbReference type="Gene3D" id="2.60.40.1120">
    <property type="entry name" value="Carboxypeptidase-like, regulatory domain"/>
    <property type="match status" value="1"/>
</dbReference>
<dbReference type="FunFam" id="2.60.40.1120:FF:000003">
    <property type="entry name" value="Outer membrane protein Omp121"/>
    <property type="match status" value="1"/>
</dbReference>
<sequence length="1131" mass="125998">MKKFRKLKVRESFPIEDRLALKKIFRMVRFTLFCFLLSLIQVMAINSYSQQTKLSLDMNQERLENVLNKIENQSEFFFLYNRDLIDVEQEVNIKVENKTVEVVLDDLLTGTDIKYAIFDRQIVLSSKEAINEFTSQQEKTVAGKVTDKAGSPLPGVTIAVKGTTQGTITDANGNYSISEVPDDAVLIFSFVGMKSHEVKVAGQTSINVVLQADVTGIDEVVVVGYTARKKSTLTGAVSIVDMGDMEKTRVPNVAQAMQGQIAGVQVTSSTGAPGDPIQIRIRGEGTIGNNNPLYIVDGIPSRDITFLNQADIKSMTVLKDAAAAAIYGSRASGGVVLITTKSGAKGKIHLDVNFYKGIQNVANLPTMLNTRQYMNTVEKAWNNSGRTGANPYTADKGRTDFADTDWLDELFEQGMSQNLQFTASGGSDKMQFLMSLGYYDQDGIVVFDNDKYQKLNYRTNINVDLTDRFKIGTNLQLSYSTQDKIASKGESLIRFALLRTPVLAVYKDVNDPTYSERDPFTDMPFFTPSGYDVGLQRTMYEMVGNPVAQAFFTDDQRRIYKTFGNVYGEYAFLKNKELKFRTNLGIDLTLFHNKAFNENYGDDDGGGSAIDRGLGRRNRPNSLNESRGEALTVTFNNTLNYAKTFNGKHDLNVMVGTEYISNYSSSIGASRKRFPFTDNTFRYLDFGGTDIDIWNSGTASEWSLFSFFGSASYVFDYKYMVTANLRADASSRFSESNRWGYFPSISAGWKISDEGFLSDVDWLSNLKLRASWGKLGNQEIDDYAFLTLISQVDGIVKTDRFGNPDLRWESSAQSNIGIDIALFNNKLAITTEYFAKNTTDILLPIGLPSVVGNVEPTILNAGEVSNKGFEFSLNYRNSENEFKYSINANIATLTNNVEKLHPNLPNIAGTVTRTEVGQPLNAYYGYRMVGIYQNQAEIDSYLSGTLNPSTKPGDIKFNDLNGDGVINSEDREFIGSPIPDLTYGLSFSSTYKGFDFSILFQGVEGVDRYNQGKQILDFDTRPFNYTTHVLGAWDGEGSSNTIPRTTFQDNGSSKVSSIFVEDASYFRLKNVEIGYTLESIKGIQDIRFYISAQNLFTLTNYTGLDPESVDLMDLGTYPLSQSFLFGVNVKF</sequence>
<dbReference type="NCBIfam" id="TIGR04057">
    <property type="entry name" value="SusC_RagA_signa"/>
    <property type="match status" value="1"/>
</dbReference>
<dbReference type="SUPFAM" id="SSF56935">
    <property type="entry name" value="Porins"/>
    <property type="match status" value="1"/>
</dbReference>
<dbReference type="Gene3D" id="2.170.130.10">
    <property type="entry name" value="TonB-dependent receptor, plug domain"/>
    <property type="match status" value="1"/>
</dbReference>
<evidence type="ECO:0000256" key="4">
    <source>
        <dbReference type="ARBA" id="ARBA00022692"/>
    </source>
</evidence>
<evidence type="ECO:0000256" key="6">
    <source>
        <dbReference type="ARBA" id="ARBA00023077"/>
    </source>
</evidence>
<reference evidence="10" key="1">
    <citation type="submission" date="2018-06" db="EMBL/GenBank/DDBJ databases">
        <authorList>
            <person name="Zhirakovskaya E."/>
        </authorList>
    </citation>
    <scope>NUCLEOTIDE SEQUENCE</scope>
</reference>
<organism evidence="10">
    <name type="scientific">hydrothermal vent metagenome</name>
    <dbReference type="NCBI Taxonomy" id="652676"/>
    <lineage>
        <taxon>unclassified sequences</taxon>
        <taxon>metagenomes</taxon>
        <taxon>ecological metagenomes</taxon>
    </lineage>
</organism>
<dbReference type="InterPro" id="IPR008969">
    <property type="entry name" value="CarboxyPept-like_regulatory"/>
</dbReference>
<evidence type="ECO:0000313" key="10">
    <source>
        <dbReference type="EMBL" id="VAW20862.1"/>
    </source>
</evidence>
<evidence type="ECO:0000256" key="8">
    <source>
        <dbReference type="ARBA" id="ARBA00023237"/>
    </source>
</evidence>
<keyword evidence="6" id="KW-0798">TonB box</keyword>
<dbReference type="GO" id="GO:0006826">
    <property type="term" value="P:iron ion transport"/>
    <property type="evidence" value="ECO:0007669"/>
    <property type="project" value="UniProtKB-KW"/>
</dbReference>
<dbReference type="InterPro" id="IPR039426">
    <property type="entry name" value="TonB-dep_rcpt-like"/>
</dbReference>
<evidence type="ECO:0000256" key="1">
    <source>
        <dbReference type="ARBA" id="ARBA00004571"/>
    </source>
</evidence>
<name>A0A3B0U2N6_9ZZZZ</name>
<dbReference type="EMBL" id="UOEP01000130">
    <property type="protein sequence ID" value="VAW20862.1"/>
    <property type="molecule type" value="Genomic_DNA"/>
</dbReference>
<evidence type="ECO:0000256" key="7">
    <source>
        <dbReference type="ARBA" id="ARBA00023136"/>
    </source>
</evidence>
<dbReference type="InterPro" id="IPR000531">
    <property type="entry name" value="Beta-barrel_TonB"/>
</dbReference>
<dbReference type="Pfam" id="PF07715">
    <property type="entry name" value="Plug"/>
    <property type="match status" value="1"/>
</dbReference>
<dbReference type="Gene3D" id="2.40.170.20">
    <property type="entry name" value="TonB-dependent receptor, beta-barrel domain"/>
    <property type="match status" value="1"/>
</dbReference>
<feature type="domain" description="Secretin/TonB short N-terminal" evidence="9">
    <location>
        <begin position="76"/>
        <end position="127"/>
    </location>
</feature>
<dbReference type="AlphaFoldDB" id="A0A3B0U2N6"/>
<dbReference type="SUPFAM" id="SSF49464">
    <property type="entry name" value="Carboxypeptidase regulatory domain-like"/>
    <property type="match status" value="1"/>
</dbReference>
<dbReference type="InterPro" id="IPR012910">
    <property type="entry name" value="Plug_dom"/>
</dbReference>
<dbReference type="InterPro" id="IPR037066">
    <property type="entry name" value="Plug_dom_sf"/>
</dbReference>
<evidence type="ECO:0000256" key="5">
    <source>
        <dbReference type="ARBA" id="ARBA00023004"/>
    </source>
</evidence>
<accession>A0A3B0U2N6</accession>
<gene>
    <name evidence="10" type="ORF">MNBD_BACTEROID01-1557</name>
</gene>
<dbReference type="GO" id="GO:0009279">
    <property type="term" value="C:cell outer membrane"/>
    <property type="evidence" value="ECO:0007669"/>
    <property type="project" value="UniProtKB-SubCell"/>
</dbReference>
<evidence type="ECO:0000256" key="2">
    <source>
        <dbReference type="ARBA" id="ARBA00022448"/>
    </source>
</evidence>